<keyword evidence="2" id="KW-1185">Reference proteome</keyword>
<reference evidence="2" key="2">
    <citation type="submission" date="2019-02" db="EMBL/GenBank/DDBJ databases">
        <title>Opniocepnalus argus Var Kimnra genome.</title>
        <authorList>
            <person name="Zhou C."/>
            <person name="Xiao S."/>
        </authorList>
    </citation>
    <scope>NUCLEOTIDE SEQUENCE [LARGE SCALE GENOMIC DNA]</scope>
</reference>
<protein>
    <submittedName>
        <fullName evidence="1">Uncharacterized protein</fullName>
    </submittedName>
</protein>
<name>A0A6G1QR14_CHAAH</name>
<reference evidence="1 2" key="1">
    <citation type="submission" date="2019-02" db="EMBL/GenBank/DDBJ databases">
        <title>Opniocepnalus argus genome.</title>
        <authorList>
            <person name="Zhou C."/>
            <person name="Xiao S."/>
        </authorList>
    </citation>
    <scope>NUCLEOTIDE SEQUENCE [LARGE SCALE GENOMIC DNA]</scope>
    <source>
        <strain evidence="1">OARG1902GOOAL</strain>
        <tissue evidence="1">Muscle</tissue>
    </source>
</reference>
<evidence type="ECO:0000313" key="1">
    <source>
        <dbReference type="EMBL" id="KAF3704907.1"/>
    </source>
</evidence>
<gene>
    <name evidence="1" type="ORF">EXN66_Car020597</name>
</gene>
<evidence type="ECO:0000313" key="2">
    <source>
        <dbReference type="Proteomes" id="UP000503349"/>
    </source>
</evidence>
<sequence length="59" mass="6767">MLLCNVVSRWCNNSALTNKVIQLRYCFFLNTSKSFQDGQLQQRASMPFPMGTLILTVTH</sequence>
<proteinExistence type="predicted"/>
<dbReference type="EMBL" id="CM015732">
    <property type="protein sequence ID" value="KAF3704907.1"/>
    <property type="molecule type" value="Genomic_DNA"/>
</dbReference>
<dbReference type="Proteomes" id="UP000503349">
    <property type="component" value="Chromosome 21"/>
</dbReference>
<accession>A0A6G1QR14</accession>
<organism evidence="1 2">
    <name type="scientific">Channa argus</name>
    <name type="common">Northern snakehead</name>
    <name type="synonym">Ophicephalus argus</name>
    <dbReference type="NCBI Taxonomy" id="215402"/>
    <lineage>
        <taxon>Eukaryota</taxon>
        <taxon>Metazoa</taxon>
        <taxon>Chordata</taxon>
        <taxon>Craniata</taxon>
        <taxon>Vertebrata</taxon>
        <taxon>Euteleostomi</taxon>
        <taxon>Actinopterygii</taxon>
        <taxon>Neopterygii</taxon>
        <taxon>Teleostei</taxon>
        <taxon>Neoteleostei</taxon>
        <taxon>Acanthomorphata</taxon>
        <taxon>Anabantaria</taxon>
        <taxon>Anabantiformes</taxon>
        <taxon>Channoidei</taxon>
        <taxon>Channidae</taxon>
        <taxon>Channa</taxon>
    </lineage>
</organism>
<dbReference type="AlphaFoldDB" id="A0A6G1QR14"/>